<dbReference type="AlphaFoldDB" id="A0A9Q3Q9W0"/>
<protein>
    <submittedName>
        <fullName evidence="1">Uncharacterized protein</fullName>
    </submittedName>
</protein>
<accession>A0A9Q3Q9W0</accession>
<comment type="caution">
    <text evidence="1">The sequence shown here is derived from an EMBL/GenBank/DDBJ whole genome shotgun (WGS) entry which is preliminary data.</text>
</comment>
<proteinExistence type="predicted"/>
<gene>
    <name evidence="1" type="ORF">O181_130523</name>
</gene>
<evidence type="ECO:0000313" key="1">
    <source>
        <dbReference type="EMBL" id="MBW0590808.1"/>
    </source>
</evidence>
<name>A0A9Q3Q9W0_9BASI</name>
<reference evidence="1" key="1">
    <citation type="submission" date="2021-03" db="EMBL/GenBank/DDBJ databases">
        <title>Draft genome sequence of rust myrtle Austropuccinia psidii MF-1, a brazilian biotype.</title>
        <authorList>
            <person name="Quecine M.C."/>
            <person name="Pachon D.M.R."/>
            <person name="Bonatelli M.L."/>
            <person name="Correr F.H."/>
            <person name="Franceschini L.M."/>
            <person name="Leite T.F."/>
            <person name="Margarido G.R.A."/>
            <person name="Almeida C.A."/>
            <person name="Ferrarezi J.A."/>
            <person name="Labate C.A."/>
        </authorList>
    </citation>
    <scope>NUCLEOTIDE SEQUENCE</scope>
    <source>
        <strain evidence="1">MF-1</strain>
    </source>
</reference>
<evidence type="ECO:0000313" key="2">
    <source>
        <dbReference type="Proteomes" id="UP000765509"/>
    </source>
</evidence>
<dbReference type="EMBL" id="AVOT02140084">
    <property type="protein sequence ID" value="MBW0590808.1"/>
    <property type="molecule type" value="Genomic_DNA"/>
</dbReference>
<dbReference type="Proteomes" id="UP000765509">
    <property type="component" value="Unassembled WGS sequence"/>
</dbReference>
<keyword evidence="2" id="KW-1185">Reference proteome</keyword>
<organism evidence="1 2">
    <name type="scientific">Austropuccinia psidii MF-1</name>
    <dbReference type="NCBI Taxonomy" id="1389203"/>
    <lineage>
        <taxon>Eukaryota</taxon>
        <taxon>Fungi</taxon>
        <taxon>Dikarya</taxon>
        <taxon>Basidiomycota</taxon>
        <taxon>Pucciniomycotina</taxon>
        <taxon>Pucciniomycetes</taxon>
        <taxon>Pucciniales</taxon>
        <taxon>Sphaerophragmiaceae</taxon>
        <taxon>Austropuccinia</taxon>
    </lineage>
</organism>
<sequence length="118" mass="12809">MLTHLHPPPDETTTLPPPLLTLLHPHLIFSLAYNPCAPAGPSSYASNAALTHPYASLHPPLTILTLVECLPDMSPTTLTILTLMECLPNMPPTLLTILTRMECLPDMPLTLLTILTLV</sequence>